<reference key="1">
    <citation type="submission" date="2016-07" db="EMBL/GenBank/DDBJ databases">
        <title>Nontailed viruses are major unrecognized killers of bacteria in the ocean.</title>
        <authorList>
            <person name="Kauffman K."/>
            <person name="Hussain F."/>
            <person name="Yang J."/>
            <person name="Arevalo P."/>
            <person name="Brown J."/>
            <person name="Cutler M."/>
            <person name="Kelly L."/>
            <person name="Polz M.F."/>
        </authorList>
    </citation>
    <scope>NUCLEOTIDE SEQUENCE [LARGE SCALE GENOMIC DNA]</scope>
    <source>
        <strain>10N.261.52.F7</strain>
    </source>
</reference>
<comment type="caution">
    <text evidence="2">The sequence shown here is derived from an EMBL/GenBank/DDBJ whole genome shotgun (WGS) entry which is preliminary data.</text>
</comment>
<accession>A0AB36XN78</accession>
<sequence length="264" mass="30723">MKSISLLHKIIFVLTVTIIASPLLFWLGFFHDYNLAKDSIKWAEFGSFVGGTITPILTLVSVLGLIWTIIEQRKQLNYSIEQAENQRSEDAKAALIQRESELNQRKLEQTRRDNQVYKDEAQKSLLRAFEAFQPNTQLSPTENRLMWLTTARNIITAQNLSSKITEDSLRESYDTFEEEIRTKFYSLFEPHELKGLLANFDFKNIEPISIAVVLRFAQGMKKDPLTNEHDFTDEELNRVGFRPELLRLKSTLIKFEQYKAKLDK</sequence>
<keyword evidence="1" id="KW-0472">Membrane</keyword>
<keyword evidence="1" id="KW-0812">Transmembrane</keyword>
<name>A0AB36XN78_9VIBR</name>
<gene>
    <name evidence="2" type="ORF">BCT99_14375</name>
</gene>
<reference evidence="2" key="3">
    <citation type="journal article" date="2018" name="Nature">
        <title>A major lineage of non-tailed dsDNA viruses as unrecognized killers of marine bacteria.</title>
        <authorList>
            <person name="Kauffman K.M."/>
            <person name="Hussain F.A."/>
            <person name="Yang J."/>
            <person name="Arevalo P."/>
            <person name="Brown J.M."/>
            <person name="Chang W.K."/>
            <person name="VanInsberghe D."/>
            <person name="Elsherbini J."/>
            <person name="Sharma R.S."/>
            <person name="Cutler M.B."/>
            <person name="Kelly L."/>
            <person name="Polz M.F."/>
        </authorList>
    </citation>
    <scope>NUCLEOTIDE SEQUENCE</scope>
    <source>
        <strain evidence="2">10N.261.52.F7</strain>
    </source>
</reference>
<keyword evidence="1" id="KW-1133">Transmembrane helix</keyword>
<proteinExistence type="predicted"/>
<dbReference type="RefSeq" id="WP_102278052.1">
    <property type="nucleotide sequence ID" value="NZ_JAJGZN020000002.1"/>
</dbReference>
<protein>
    <recommendedName>
        <fullName evidence="3">DUF1049 domain-containing protein</fullName>
    </recommendedName>
</protein>
<feature type="transmembrane region" description="Helical" evidence="1">
    <location>
        <begin position="48"/>
        <end position="70"/>
    </location>
</feature>
<dbReference type="EMBL" id="MCXM01000011">
    <property type="protein sequence ID" value="PMK48056.1"/>
    <property type="molecule type" value="Genomic_DNA"/>
</dbReference>
<organism evidence="2">
    <name type="scientific">Vibrio lentus</name>
    <dbReference type="NCBI Taxonomy" id="136468"/>
    <lineage>
        <taxon>Bacteria</taxon>
        <taxon>Pseudomonadati</taxon>
        <taxon>Pseudomonadota</taxon>
        <taxon>Gammaproteobacteria</taxon>
        <taxon>Vibrionales</taxon>
        <taxon>Vibrionaceae</taxon>
        <taxon>Vibrio</taxon>
    </lineage>
</organism>
<evidence type="ECO:0008006" key="3">
    <source>
        <dbReference type="Google" id="ProtNLM"/>
    </source>
</evidence>
<dbReference type="AlphaFoldDB" id="A0AB36XN78"/>
<reference evidence="2" key="2">
    <citation type="submission" date="2016-07" db="EMBL/GenBank/DDBJ databases">
        <authorList>
            <person name="Kauffman K."/>
            <person name="Arevalo P."/>
            <person name="Polz M.F."/>
        </authorList>
    </citation>
    <scope>NUCLEOTIDE SEQUENCE</scope>
    <source>
        <strain evidence="2">10N.261.52.F7</strain>
    </source>
</reference>
<evidence type="ECO:0000313" key="2">
    <source>
        <dbReference type="EMBL" id="PMK48056.1"/>
    </source>
</evidence>
<feature type="transmembrane region" description="Helical" evidence="1">
    <location>
        <begin position="7"/>
        <end position="28"/>
    </location>
</feature>
<evidence type="ECO:0000256" key="1">
    <source>
        <dbReference type="SAM" id="Phobius"/>
    </source>
</evidence>